<dbReference type="RefSeq" id="WP_338094161.1">
    <property type="nucleotide sequence ID" value="NZ_JAWDKA010000004.1"/>
</dbReference>
<evidence type="ECO:0000313" key="8">
    <source>
        <dbReference type="EMBL" id="MDV0441757.1"/>
    </source>
</evidence>
<dbReference type="GO" id="GO:0015385">
    <property type="term" value="F:sodium:proton antiporter activity"/>
    <property type="evidence" value="ECO:0007669"/>
    <property type="project" value="TreeGrafter"/>
</dbReference>
<dbReference type="PANTHER" id="PTHR34702">
    <property type="entry name" value="NA(+)/H(+) ANTIPORTER SUBUNIT F1"/>
    <property type="match status" value="1"/>
</dbReference>
<evidence type="ECO:0000256" key="6">
    <source>
        <dbReference type="ARBA" id="ARBA00023136"/>
    </source>
</evidence>
<dbReference type="Pfam" id="PF04066">
    <property type="entry name" value="MrpF_PhaF"/>
    <property type="match status" value="1"/>
</dbReference>
<dbReference type="Proteomes" id="UP001273136">
    <property type="component" value="Unassembled WGS sequence"/>
</dbReference>
<protein>
    <recommendedName>
        <fullName evidence="10">Cation:proton antiporter</fullName>
    </recommendedName>
</protein>
<keyword evidence="5 7" id="KW-1133">Transmembrane helix</keyword>
<keyword evidence="3" id="KW-1003">Cell membrane</keyword>
<evidence type="ECO:0000256" key="5">
    <source>
        <dbReference type="ARBA" id="ARBA00022989"/>
    </source>
</evidence>
<evidence type="ECO:0000256" key="4">
    <source>
        <dbReference type="ARBA" id="ARBA00022692"/>
    </source>
</evidence>
<evidence type="ECO:0000313" key="9">
    <source>
        <dbReference type="Proteomes" id="UP001273136"/>
    </source>
</evidence>
<evidence type="ECO:0000256" key="1">
    <source>
        <dbReference type="ARBA" id="ARBA00004651"/>
    </source>
</evidence>
<evidence type="ECO:0008006" key="10">
    <source>
        <dbReference type="Google" id="ProtNLM"/>
    </source>
</evidence>
<gene>
    <name evidence="8" type="ORF">McpAg1_09670</name>
</gene>
<dbReference type="NCBIfam" id="NF009242">
    <property type="entry name" value="PRK12599.1-1"/>
    <property type="match status" value="1"/>
</dbReference>
<dbReference type="PANTHER" id="PTHR34702:SF1">
    <property type="entry name" value="NA(+)_H(+) ANTIPORTER SUBUNIT F"/>
    <property type="match status" value="1"/>
</dbReference>
<evidence type="ECO:0000256" key="2">
    <source>
        <dbReference type="ARBA" id="ARBA00022448"/>
    </source>
</evidence>
<keyword evidence="6 7" id="KW-0472">Membrane</keyword>
<feature type="transmembrane region" description="Helical" evidence="7">
    <location>
        <begin position="36"/>
        <end position="54"/>
    </location>
</feature>
<keyword evidence="4 7" id="KW-0812">Transmembrane</keyword>
<dbReference type="AlphaFoldDB" id="A0AAE4MAV2"/>
<name>A0AAE4MAV2_9EURY</name>
<accession>A0AAE4MAV2</accession>
<feature type="transmembrane region" description="Helical" evidence="7">
    <location>
        <begin position="60"/>
        <end position="80"/>
    </location>
</feature>
<feature type="transmembrane region" description="Helical" evidence="7">
    <location>
        <begin position="6"/>
        <end position="27"/>
    </location>
</feature>
<evidence type="ECO:0000256" key="3">
    <source>
        <dbReference type="ARBA" id="ARBA00022475"/>
    </source>
</evidence>
<comment type="subcellular location">
    <subcellularLocation>
        <location evidence="1">Cell membrane</location>
        <topology evidence="1">Multi-pass membrane protein</topology>
    </subcellularLocation>
</comment>
<reference evidence="8" key="1">
    <citation type="submission" date="2023-06" db="EMBL/GenBank/DDBJ databases">
        <title>Genome sequence of Methancorpusculaceae sp. Ag1.</title>
        <authorList>
            <person name="Protasov E."/>
            <person name="Platt K."/>
            <person name="Poehlein A."/>
            <person name="Daniel R."/>
            <person name="Brune A."/>
        </authorList>
    </citation>
    <scope>NUCLEOTIDE SEQUENCE</scope>
    <source>
        <strain evidence="8">Ag1</strain>
    </source>
</reference>
<organism evidence="8 9">
    <name type="scientific">Methanorbis furvi</name>
    <dbReference type="NCBI Taxonomy" id="3028299"/>
    <lineage>
        <taxon>Archaea</taxon>
        <taxon>Methanobacteriati</taxon>
        <taxon>Methanobacteriota</taxon>
        <taxon>Stenosarchaea group</taxon>
        <taxon>Methanomicrobia</taxon>
        <taxon>Methanomicrobiales</taxon>
        <taxon>Methanocorpusculaceae</taxon>
        <taxon>Methanorbis</taxon>
    </lineage>
</organism>
<dbReference type="GO" id="GO:0005886">
    <property type="term" value="C:plasma membrane"/>
    <property type="evidence" value="ECO:0007669"/>
    <property type="project" value="UniProtKB-SubCell"/>
</dbReference>
<keyword evidence="9" id="KW-1185">Reference proteome</keyword>
<sequence length="88" mass="9777">MMDIDIFMIASIIFVLLIFACGIRMWLGPTNADRMLALDVINALVVIIMIILSIRFAQPGFIDVAIVYALLSFVGTLYVAKLIRGDLE</sequence>
<evidence type="ECO:0000256" key="7">
    <source>
        <dbReference type="SAM" id="Phobius"/>
    </source>
</evidence>
<comment type="caution">
    <text evidence="8">The sequence shown here is derived from an EMBL/GenBank/DDBJ whole genome shotgun (WGS) entry which is preliminary data.</text>
</comment>
<dbReference type="InterPro" id="IPR007208">
    <property type="entry name" value="MrpF/PhaF-like"/>
</dbReference>
<dbReference type="EMBL" id="JAWDKA010000004">
    <property type="protein sequence ID" value="MDV0441757.1"/>
    <property type="molecule type" value="Genomic_DNA"/>
</dbReference>
<proteinExistence type="predicted"/>
<keyword evidence="2" id="KW-0813">Transport</keyword>